<evidence type="ECO:0000313" key="1">
    <source>
        <dbReference type="EMBL" id="GAA4015095.1"/>
    </source>
</evidence>
<reference evidence="2" key="1">
    <citation type="journal article" date="2019" name="Int. J. Syst. Evol. Microbiol.">
        <title>The Global Catalogue of Microorganisms (GCM) 10K type strain sequencing project: providing services to taxonomists for standard genome sequencing and annotation.</title>
        <authorList>
            <consortium name="The Broad Institute Genomics Platform"/>
            <consortium name="The Broad Institute Genome Sequencing Center for Infectious Disease"/>
            <person name="Wu L."/>
            <person name="Ma J."/>
        </authorList>
    </citation>
    <scope>NUCLEOTIDE SEQUENCE [LARGE SCALE GENOMIC DNA]</scope>
    <source>
        <strain evidence="2">JCM 16673</strain>
    </source>
</reference>
<protein>
    <submittedName>
        <fullName evidence="1">Uncharacterized protein</fullName>
    </submittedName>
</protein>
<comment type="caution">
    <text evidence="1">The sequence shown here is derived from an EMBL/GenBank/DDBJ whole genome shotgun (WGS) entry which is preliminary data.</text>
</comment>
<dbReference type="EMBL" id="BAAAZE010000005">
    <property type="protein sequence ID" value="GAA4015095.1"/>
    <property type="molecule type" value="Genomic_DNA"/>
</dbReference>
<sequence>MLPGEADGMDGDAGVDSAVSGLDAGVAMVDAGGVSVGVVTGADVGSAATDGVMADCASGEPGGAVCAKLAGTASISSADNNPAADLID</sequence>
<dbReference type="Proteomes" id="UP001501353">
    <property type="component" value="Unassembled WGS sequence"/>
</dbReference>
<organism evidence="1 2">
    <name type="scientific">Actimicrobium antarcticum</name>
    <dbReference type="NCBI Taxonomy" id="1051899"/>
    <lineage>
        <taxon>Bacteria</taxon>
        <taxon>Pseudomonadati</taxon>
        <taxon>Pseudomonadota</taxon>
        <taxon>Betaproteobacteria</taxon>
        <taxon>Burkholderiales</taxon>
        <taxon>Oxalobacteraceae</taxon>
        <taxon>Actimicrobium</taxon>
    </lineage>
</organism>
<name>A0ABP7SQQ8_9BURK</name>
<accession>A0ABP7SQQ8</accession>
<proteinExistence type="predicted"/>
<gene>
    <name evidence="1" type="ORF">GCM10022212_07230</name>
</gene>
<keyword evidence="2" id="KW-1185">Reference proteome</keyword>
<evidence type="ECO:0000313" key="2">
    <source>
        <dbReference type="Proteomes" id="UP001501353"/>
    </source>
</evidence>